<evidence type="ECO:0000259" key="7">
    <source>
        <dbReference type="Pfam" id="PF03710"/>
    </source>
</evidence>
<dbReference type="SUPFAM" id="SSF81301">
    <property type="entry name" value="Nucleotidyltransferase"/>
    <property type="match status" value="2"/>
</dbReference>
<evidence type="ECO:0000256" key="6">
    <source>
        <dbReference type="ARBA" id="ARBA00023268"/>
    </source>
</evidence>
<dbReference type="GO" id="GO:0005829">
    <property type="term" value="C:cytosol"/>
    <property type="evidence" value="ECO:0007669"/>
    <property type="project" value="TreeGrafter"/>
</dbReference>
<evidence type="ECO:0000313" key="11">
    <source>
        <dbReference type="Proteomes" id="UP000275727"/>
    </source>
</evidence>
<name>A0AAD1D9E5_SPHMI</name>
<dbReference type="EMBL" id="RBWX01000009">
    <property type="protein sequence ID" value="RKS88041.1"/>
    <property type="molecule type" value="Genomic_DNA"/>
</dbReference>
<evidence type="ECO:0000259" key="8">
    <source>
        <dbReference type="Pfam" id="PF08335"/>
    </source>
</evidence>
<dbReference type="PANTHER" id="PTHR30621">
    <property type="entry name" value="GLUTAMINE SYNTHETASE ADENYLYLTRANSFERASE"/>
    <property type="match status" value="1"/>
</dbReference>
<evidence type="ECO:0000256" key="2">
    <source>
        <dbReference type="ARBA" id="ARBA00022695"/>
    </source>
</evidence>
<evidence type="ECO:0000313" key="12">
    <source>
        <dbReference type="Proteomes" id="UP000276029"/>
    </source>
</evidence>
<dbReference type="GO" id="GO:0005524">
    <property type="term" value="F:ATP binding"/>
    <property type="evidence" value="ECO:0007669"/>
    <property type="project" value="UniProtKB-KW"/>
</dbReference>
<feature type="domain" description="Glutamate-ammonia ligase adenylyltransferase repeated" evidence="7">
    <location>
        <begin position="32"/>
        <end position="257"/>
    </location>
</feature>
<dbReference type="Pfam" id="PF03710">
    <property type="entry name" value="GlnE"/>
    <property type="match status" value="2"/>
</dbReference>
<keyword evidence="6" id="KW-0511">Multifunctional enzyme</keyword>
<keyword evidence="5" id="KW-0460">Magnesium</keyword>
<keyword evidence="3" id="KW-0547">Nucleotide-binding</keyword>
<dbReference type="Proteomes" id="UP000275727">
    <property type="component" value="Chromosome"/>
</dbReference>
<evidence type="ECO:0000313" key="10">
    <source>
        <dbReference type="EMBL" id="RKS88041.1"/>
    </source>
</evidence>
<evidence type="ECO:0000256" key="5">
    <source>
        <dbReference type="ARBA" id="ARBA00022842"/>
    </source>
</evidence>
<dbReference type="InterPro" id="IPR005190">
    <property type="entry name" value="GlnE_rpt_dom"/>
</dbReference>
<reference evidence="9 11" key="1">
    <citation type="submission" date="2018-06" db="EMBL/GenBank/DDBJ databases">
        <title>Complete Genome Sequence of the Microcystin-Degrading Bacterium Sphingosinicella microcystinivorans Strain B-9.</title>
        <authorList>
            <person name="Jin H."/>
            <person name="Nishizawa T."/>
            <person name="Guo Y."/>
            <person name="Nishizawa A."/>
            <person name="Park H."/>
            <person name="Kato H."/>
            <person name="Tsuji K."/>
            <person name="Harada K."/>
        </authorList>
    </citation>
    <scope>NUCLEOTIDE SEQUENCE [LARGE SCALE GENOMIC DNA]</scope>
    <source>
        <strain evidence="9 11">B9</strain>
    </source>
</reference>
<evidence type="ECO:0000256" key="1">
    <source>
        <dbReference type="ARBA" id="ARBA00022679"/>
    </source>
</evidence>
<dbReference type="EMBL" id="AP018711">
    <property type="protein sequence ID" value="BBE35852.1"/>
    <property type="molecule type" value="Genomic_DNA"/>
</dbReference>
<dbReference type="NCBIfam" id="NF008292">
    <property type="entry name" value="PRK11072.1"/>
    <property type="match status" value="1"/>
</dbReference>
<sequence>MAETTPALPAELARILTEAGVSGAPEGVDACARAWAHSPYLRGLMRREDEVLLRYLAEGPEPLMETALALLAGPDADGAAMREAKRIAAIAIALADISGRWPLEKVTAALSDLADCAIDRAIRIAVDERMPGAGPEGFTAIALGKLGSRELNYSSDVDLILLYDRDRLAVREGDDPDNTAVRIARRMVELMQTRDSGGYVFRVDLRLRPASEVTPIAMPIRGAETYYQSEALAWERAAFIRARAVGGDVKMGEDFLAAIEPFVWRRSLDYTAVRDIQDMSLMIRDHYDERQEVGPGYCLKRGRGGIREVEFFAQIHQLIFGGRDWTLRQPATLDALAALVAAERIKPDEAETLASAYRVLRTSEHRLQMLEDAQTHQIPTRAPERKDLAALAGYRDWAAMEREIKRHAAAVGRIYDALIAEAEVDRLPRQPAQLKAALKKAGIGPHADLADLIARWRDRSYRALRSDAAQRELESALPGLIKAFAEAGTGRDALLRFDDFLGALPSSIQFFALIEANPRVALLLARVLELAPVLAGKLARRPEIVDIMLSNEAFAPLPCAEDLTDMLRARLRRHDALELKLDEVRRFVAERRFQLGVQIIEGGADPIRVGRDHAKLADAAIAVLADAVLAEFAETHGRVPDGRLLVLGFGRYGGAILTEKSDLDLVFLFSGHHEAMSDGAKALPATTWFNRLGQRLTGALTVSTAAGPLFEVDTRLRPSGQQGLLAVNIDTFARYQLEEAWSWEHMALTRARVVYGTEEDRAAVSAGIKAALTKPRDTERFKAEVLEMRGDMAKARRDGGLWDVKHAPGGLIDLEFIVHFLQLSRREGLDPDLGAATAHFVKAGAFSEDVLGAHDLMTRLLVVLRLIEGDEPPKQPAAAKAMMAAATGMADFDALKAALEDAKRAVLSAWEAVFEVKRKAR</sequence>
<dbReference type="Gene3D" id="3.30.460.10">
    <property type="entry name" value="Beta Polymerase, domain 2"/>
    <property type="match status" value="2"/>
</dbReference>
<keyword evidence="12" id="KW-1185">Reference proteome</keyword>
<dbReference type="PANTHER" id="PTHR30621:SF0">
    <property type="entry name" value="BIFUNCTIONAL GLUTAMINE SYNTHETASE ADENYLYLTRANSFERASE_ADENYLYL-REMOVING ENZYME"/>
    <property type="match status" value="1"/>
</dbReference>
<dbReference type="KEGG" id="smic:SmB9_35100"/>
<gene>
    <name evidence="9" type="primary">glnE</name>
    <name evidence="10" type="ORF">DFR51_2688</name>
    <name evidence="9" type="ORF">SmB9_35100</name>
</gene>
<dbReference type="InterPro" id="IPR013546">
    <property type="entry name" value="PII_UdlTrfase/GS_AdlTrfase"/>
</dbReference>
<dbReference type="NCBIfam" id="NF010706">
    <property type="entry name" value="PRK14108.1"/>
    <property type="match status" value="1"/>
</dbReference>
<reference evidence="10 12" key="2">
    <citation type="submission" date="2018-10" db="EMBL/GenBank/DDBJ databases">
        <title>Genomic Encyclopedia of Type Strains, Phase IV (KMG-IV): sequencing the most valuable type-strain genomes for metagenomic binning, comparative biology and taxonomic classification.</title>
        <authorList>
            <person name="Goeker M."/>
        </authorList>
    </citation>
    <scope>NUCLEOTIDE SEQUENCE [LARGE SCALE GENOMIC DNA]</scope>
    <source>
        <strain evidence="10 12">DSM 19791</strain>
    </source>
</reference>
<evidence type="ECO:0000256" key="4">
    <source>
        <dbReference type="ARBA" id="ARBA00022840"/>
    </source>
</evidence>
<evidence type="ECO:0000256" key="3">
    <source>
        <dbReference type="ARBA" id="ARBA00022741"/>
    </source>
</evidence>
<dbReference type="AlphaFoldDB" id="A0AAD1D9E5"/>
<accession>A0AAD1D9E5</accession>
<organism evidence="9 11">
    <name type="scientific">Sphingosinicella microcystinivorans</name>
    <dbReference type="NCBI Taxonomy" id="335406"/>
    <lineage>
        <taxon>Bacteria</taxon>
        <taxon>Pseudomonadati</taxon>
        <taxon>Pseudomonadota</taxon>
        <taxon>Alphaproteobacteria</taxon>
        <taxon>Sphingomonadales</taxon>
        <taxon>Sphingosinicellaceae</taxon>
        <taxon>Sphingosinicella</taxon>
    </lineage>
</organism>
<dbReference type="InterPro" id="IPR023057">
    <property type="entry name" value="GlnE"/>
</dbReference>
<dbReference type="GO" id="GO:0000820">
    <property type="term" value="P:regulation of glutamine family amino acid metabolic process"/>
    <property type="evidence" value="ECO:0007669"/>
    <property type="project" value="TreeGrafter"/>
</dbReference>
<dbReference type="GO" id="GO:0008882">
    <property type="term" value="F:[glutamate-ammonia-ligase] adenylyltransferase activity"/>
    <property type="evidence" value="ECO:0007669"/>
    <property type="project" value="InterPro"/>
</dbReference>
<feature type="domain" description="PII-uridylyltransferase/Glutamine-synthetase adenylyltransferase" evidence="8">
    <location>
        <begin position="291"/>
        <end position="418"/>
    </location>
</feature>
<keyword evidence="4" id="KW-0067">ATP-binding</keyword>
<dbReference type="Gene3D" id="1.20.120.330">
    <property type="entry name" value="Nucleotidyltransferases domain 2"/>
    <property type="match status" value="2"/>
</dbReference>
<protein>
    <submittedName>
        <fullName evidence="9">Glutamate-ammonia-ligase adenylyltransferase</fullName>
    </submittedName>
</protein>
<proteinExistence type="predicted"/>
<dbReference type="SUPFAM" id="SSF81593">
    <property type="entry name" value="Nucleotidyltransferase substrate binding subunit/domain"/>
    <property type="match status" value="2"/>
</dbReference>
<dbReference type="CDD" id="cd05401">
    <property type="entry name" value="NT_GlnE_GlnD_like"/>
    <property type="match status" value="2"/>
</dbReference>
<dbReference type="InterPro" id="IPR043519">
    <property type="entry name" value="NT_sf"/>
</dbReference>
<dbReference type="Pfam" id="PF08335">
    <property type="entry name" value="GlnD_UR_UTase"/>
    <property type="match status" value="1"/>
</dbReference>
<evidence type="ECO:0000313" key="9">
    <source>
        <dbReference type="EMBL" id="BBE35852.1"/>
    </source>
</evidence>
<dbReference type="Proteomes" id="UP000276029">
    <property type="component" value="Unassembled WGS sequence"/>
</dbReference>
<feature type="domain" description="Glutamate-ammonia ligase adenylyltransferase repeated" evidence="7">
    <location>
        <begin position="524"/>
        <end position="762"/>
    </location>
</feature>
<keyword evidence="2 9" id="KW-0548">Nucleotidyltransferase</keyword>
<keyword evidence="1" id="KW-0808">Transferase</keyword>